<organism evidence="2 3">
    <name type="scientific">Commensalibacter oyaizuii</name>
    <dbReference type="NCBI Taxonomy" id="3043873"/>
    <lineage>
        <taxon>Bacteria</taxon>
        <taxon>Pseudomonadati</taxon>
        <taxon>Pseudomonadota</taxon>
        <taxon>Alphaproteobacteria</taxon>
        <taxon>Acetobacterales</taxon>
        <taxon>Acetobacteraceae</taxon>
    </lineage>
</organism>
<evidence type="ECO:0000313" key="2">
    <source>
        <dbReference type="EMBL" id="MDI2091026.1"/>
    </source>
</evidence>
<keyword evidence="3" id="KW-1185">Reference proteome</keyword>
<name>A0ABT6Q1N3_9PROT</name>
<feature type="chain" id="PRO_5045997850" evidence="1">
    <location>
        <begin position="26"/>
        <end position="160"/>
    </location>
</feature>
<protein>
    <submittedName>
        <fullName evidence="2">Uncharacterized protein</fullName>
    </submittedName>
</protein>
<evidence type="ECO:0000313" key="3">
    <source>
        <dbReference type="Proteomes" id="UP001431634"/>
    </source>
</evidence>
<proteinExistence type="predicted"/>
<dbReference type="Proteomes" id="UP001431634">
    <property type="component" value="Unassembled WGS sequence"/>
</dbReference>
<sequence length="160" mass="18499">MKCKYILTGLFLFIGSVLYNTNVFAEDNVQVSDQQINAKLDQLYGSHDEYRAFFKILKEYIAQKDKTKIANLIKYPLIVQLDGKQVSIKTKAQFIKNYDAIITPKIEYIVSQQKFENMLATYRGMAFGNGEIWFANVLPDQSRHGKEKKLIKIIGINNFM</sequence>
<feature type="signal peptide" evidence="1">
    <location>
        <begin position="1"/>
        <end position="25"/>
    </location>
</feature>
<dbReference type="RefSeq" id="WP_281448137.1">
    <property type="nucleotide sequence ID" value="NZ_JASBAO010000001.1"/>
</dbReference>
<reference evidence="2" key="1">
    <citation type="submission" date="2023-05" db="EMBL/GenBank/DDBJ databases">
        <title>Whole genome sequence of Commensalibacter sp.</title>
        <authorList>
            <person name="Charoenyingcharoen P."/>
            <person name="Yukphan P."/>
        </authorList>
    </citation>
    <scope>NUCLEOTIDE SEQUENCE</scope>
    <source>
        <strain evidence="2">TBRC 16381</strain>
    </source>
</reference>
<accession>A0ABT6Q1N3</accession>
<gene>
    <name evidence="2" type="ORF">QJV27_06550</name>
</gene>
<evidence type="ECO:0000256" key="1">
    <source>
        <dbReference type="SAM" id="SignalP"/>
    </source>
</evidence>
<dbReference type="EMBL" id="JASBAO010000001">
    <property type="protein sequence ID" value="MDI2091026.1"/>
    <property type="molecule type" value="Genomic_DNA"/>
</dbReference>
<comment type="caution">
    <text evidence="2">The sequence shown here is derived from an EMBL/GenBank/DDBJ whole genome shotgun (WGS) entry which is preliminary data.</text>
</comment>
<keyword evidence="1" id="KW-0732">Signal</keyword>